<dbReference type="SUPFAM" id="SSF46955">
    <property type="entry name" value="Putative DNA-binding domain"/>
    <property type="match status" value="1"/>
</dbReference>
<sequence>MNNRLITKDTPEVQTFFEELENLLNLISRSFENYTPMLDNERFITDAELSRMIKLSKRTLQEYRSTGKLAYYQLGGKILYKESDIKKLLESNRIEAFLE</sequence>
<dbReference type="PATRIC" id="fig|997891.3.peg.1234"/>
<dbReference type="HOGENOM" id="CLU_133781_3_1_10"/>
<evidence type="ECO:0000313" key="3">
    <source>
        <dbReference type="Proteomes" id="UP000004219"/>
    </source>
</evidence>
<name>I9J2S4_PHOVU</name>
<dbReference type="Pfam" id="PF12728">
    <property type="entry name" value="HTH_17"/>
    <property type="match status" value="1"/>
</dbReference>
<evidence type="ECO:0000313" key="2">
    <source>
        <dbReference type="EMBL" id="EIY80649.1"/>
    </source>
</evidence>
<reference evidence="2 3" key="1">
    <citation type="submission" date="2012-02" db="EMBL/GenBank/DDBJ databases">
        <title>The Genome Sequence of Bacteroides vulgatus CL09T03C04.</title>
        <authorList>
            <consortium name="The Broad Institute Genome Sequencing Platform"/>
            <person name="Earl A."/>
            <person name="Ward D."/>
            <person name="Feldgarden M."/>
            <person name="Gevers D."/>
            <person name="Zitomersky N.L."/>
            <person name="Coyne M.J."/>
            <person name="Comstock L.E."/>
            <person name="Young S.K."/>
            <person name="Zeng Q."/>
            <person name="Gargeya S."/>
            <person name="Fitzgerald M."/>
            <person name="Haas B."/>
            <person name="Abouelleil A."/>
            <person name="Alvarado L."/>
            <person name="Arachchi H.M."/>
            <person name="Berlin A."/>
            <person name="Chapman S.B."/>
            <person name="Gearin G."/>
            <person name="Goldberg J."/>
            <person name="Griggs A."/>
            <person name="Gujja S."/>
            <person name="Hansen M."/>
            <person name="Heiman D."/>
            <person name="Howarth C."/>
            <person name="Larimer J."/>
            <person name="Lui A."/>
            <person name="MacDonald P.J.P."/>
            <person name="McCowen C."/>
            <person name="Montmayeur A."/>
            <person name="Murphy C."/>
            <person name="Neiman D."/>
            <person name="Pearson M."/>
            <person name="Priest M."/>
            <person name="Roberts A."/>
            <person name="Saif S."/>
            <person name="Shea T."/>
            <person name="Sisk P."/>
            <person name="Stolte C."/>
            <person name="Sykes S."/>
            <person name="Wortman J."/>
            <person name="Nusbaum C."/>
            <person name="Birren B."/>
        </authorList>
    </citation>
    <scope>NUCLEOTIDE SEQUENCE [LARGE SCALE GENOMIC DNA]</scope>
    <source>
        <strain evidence="2 3">CL09T03C04</strain>
    </source>
</reference>
<dbReference type="PANTHER" id="PTHR34585:SF22">
    <property type="entry name" value="HELIX-TURN-HELIX DOMAIN-CONTAINING PROTEIN"/>
    <property type="match status" value="1"/>
</dbReference>
<proteinExistence type="predicted"/>
<evidence type="ECO:0000259" key="1">
    <source>
        <dbReference type="Pfam" id="PF12728"/>
    </source>
</evidence>
<gene>
    <name evidence="2" type="ORF">HMPREF1058_01171</name>
</gene>
<dbReference type="InterPro" id="IPR041657">
    <property type="entry name" value="HTH_17"/>
</dbReference>
<protein>
    <recommendedName>
        <fullName evidence="1">Helix-turn-helix domain-containing protein</fullName>
    </recommendedName>
</protein>
<organism evidence="2 3">
    <name type="scientific">Phocaeicola vulgatus CL09T03C04</name>
    <dbReference type="NCBI Taxonomy" id="997891"/>
    <lineage>
        <taxon>Bacteria</taxon>
        <taxon>Pseudomonadati</taxon>
        <taxon>Bacteroidota</taxon>
        <taxon>Bacteroidia</taxon>
        <taxon>Bacteroidales</taxon>
        <taxon>Bacteroidaceae</taxon>
        <taxon>Phocaeicola</taxon>
    </lineage>
</organism>
<dbReference type="Proteomes" id="UP000004219">
    <property type="component" value="Unassembled WGS sequence"/>
</dbReference>
<dbReference type="EMBL" id="AGXZ01000009">
    <property type="protein sequence ID" value="EIY80649.1"/>
    <property type="molecule type" value="Genomic_DNA"/>
</dbReference>
<dbReference type="InterPro" id="IPR009061">
    <property type="entry name" value="DNA-bd_dom_put_sf"/>
</dbReference>
<dbReference type="AlphaFoldDB" id="I9J2S4"/>
<dbReference type="RefSeq" id="WP_005849155.1">
    <property type="nucleotide sequence ID" value="NZ_JH724282.1"/>
</dbReference>
<accession>I9J2S4</accession>
<feature type="domain" description="Helix-turn-helix" evidence="1">
    <location>
        <begin position="45"/>
        <end position="93"/>
    </location>
</feature>
<dbReference type="PANTHER" id="PTHR34585">
    <property type="match status" value="1"/>
</dbReference>
<comment type="caution">
    <text evidence="2">The sequence shown here is derived from an EMBL/GenBank/DDBJ whole genome shotgun (WGS) entry which is preliminary data.</text>
</comment>
<keyword evidence="3" id="KW-1185">Reference proteome</keyword>